<gene>
    <name evidence="2" type="ORF">PMAYCL1PPCAC_22873</name>
</gene>
<feature type="transmembrane region" description="Helical" evidence="1">
    <location>
        <begin position="97"/>
        <end position="115"/>
    </location>
</feature>
<dbReference type="PANTHER" id="PTHR46178:SF9">
    <property type="entry name" value="SEVEN TM RECEPTOR"/>
    <property type="match status" value="1"/>
</dbReference>
<sequence length="156" mass="17845">SGDGGFVLFHAIISYSLLIISIFLNTLVFVVVRISRKIDGFRNVFYTYCVTNVLFSLLCSITLTQWVNSNNLAVYFPTGPFAANTFVTPIVFRSQSLIYMFVMSLVCSTFVYRYLKIIRPNTKELRSKVLSSLPFFPVTLWFIDLKLISLPDAKLR</sequence>
<feature type="transmembrane region" description="Helical" evidence="1">
    <location>
        <begin position="44"/>
        <end position="67"/>
    </location>
</feature>
<keyword evidence="1" id="KW-0472">Membrane</keyword>
<evidence type="ECO:0000256" key="1">
    <source>
        <dbReference type="SAM" id="Phobius"/>
    </source>
</evidence>
<accession>A0AAN5I573</accession>
<keyword evidence="3" id="KW-1185">Reference proteome</keyword>
<keyword evidence="1" id="KW-1133">Transmembrane helix</keyword>
<dbReference type="Proteomes" id="UP001328107">
    <property type="component" value="Unassembled WGS sequence"/>
</dbReference>
<dbReference type="Pfam" id="PF10326">
    <property type="entry name" value="7TM_GPCR_Str"/>
    <property type="match status" value="1"/>
</dbReference>
<name>A0AAN5I573_9BILA</name>
<feature type="non-terminal residue" evidence="2">
    <location>
        <position position="1"/>
    </location>
</feature>
<proteinExistence type="predicted"/>
<evidence type="ECO:0000313" key="3">
    <source>
        <dbReference type="Proteomes" id="UP001328107"/>
    </source>
</evidence>
<protein>
    <recommendedName>
        <fullName evidence="4">G protein-coupled receptor</fullName>
    </recommendedName>
</protein>
<feature type="transmembrane region" description="Helical" evidence="1">
    <location>
        <begin position="6"/>
        <end position="32"/>
    </location>
</feature>
<dbReference type="EMBL" id="BTRK01000005">
    <property type="protein sequence ID" value="GMR52678.1"/>
    <property type="molecule type" value="Genomic_DNA"/>
</dbReference>
<evidence type="ECO:0000313" key="2">
    <source>
        <dbReference type="EMBL" id="GMR52678.1"/>
    </source>
</evidence>
<dbReference type="AlphaFoldDB" id="A0AAN5I573"/>
<reference evidence="3" key="1">
    <citation type="submission" date="2022-10" db="EMBL/GenBank/DDBJ databases">
        <title>Genome assembly of Pristionchus species.</title>
        <authorList>
            <person name="Yoshida K."/>
            <person name="Sommer R.J."/>
        </authorList>
    </citation>
    <scope>NUCLEOTIDE SEQUENCE [LARGE SCALE GENOMIC DNA]</scope>
    <source>
        <strain evidence="3">RS5460</strain>
    </source>
</reference>
<keyword evidence="1" id="KW-0812">Transmembrane</keyword>
<comment type="caution">
    <text evidence="2">The sequence shown here is derived from an EMBL/GenBank/DDBJ whole genome shotgun (WGS) entry which is preliminary data.</text>
</comment>
<dbReference type="PANTHER" id="PTHR46178">
    <property type="entry name" value="SEVEN TM RECEPTOR"/>
    <property type="match status" value="1"/>
</dbReference>
<evidence type="ECO:0008006" key="4">
    <source>
        <dbReference type="Google" id="ProtNLM"/>
    </source>
</evidence>
<organism evidence="2 3">
    <name type="scientific">Pristionchus mayeri</name>
    <dbReference type="NCBI Taxonomy" id="1317129"/>
    <lineage>
        <taxon>Eukaryota</taxon>
        <taxon>Metazoa</taxon>
        <taxon>Ecdysozoa</taxon>
        <taxon>Nematoda</taxon>
        <taxon>Chromadorea</taxon>
        <taxon>Rhabditida</taxon>
        <taxon>Rhabditina</taxon>
        <taxon>Diplogasteromorpha</taxon>
        <taxon>Diplogasteroidea</taxon>
        <taxon>Neodiplogasteridae</taxon>
        <taxon>Pristionchus</taxon>
    </lineage>
</organism>
<dbReference type="InterPro" id="IPR019428">
    <property type="entry name" value="7TM_GPCR_serpentine_rcpt_Str"/>
</dbReference>